<evidence type="ECO:0000259" key="7">
    <source>
        <dbReference type="Pfam" id="PF01029"/>
    </source>
</evidence>
<dbReference type="SUPFAM" id="SSF48013">
    <property type="entry name" value="NusB-like"/>
    <property type="match status" value="1"/>
</dbReference>
<evidence type="ECO:0000256" key="6">
    <source>
        <dbReference type="HAMAP-Rule" id="MF_00073"/>
    </source>
</evidence>
<dbReference type="PANTHER" id="PTHR11078">
    <property type="entry name" value="N UTILIZATION SUBSTANCE PROTEIN B-RELATED"/>
    <property type="match status" value="1"/>
</dbReference>
<sequence>MNRAKSREYLLQLVYQMEITGDTPEETFNGFMENNEDKKDNLDLDYIKSALEGIKLNKENIDSKISAQLVNWKLNRISKVNLAILEVAVYEMLFKEDIPEKVSINEAIELCKKYSDDKSVAFINGVLDKAYKNL</sequence>
<evidence type="ECO:0000313" key="8">
    <source>
        <dbReference type="EMBL" id="CUN51077.1"/>
    </source>
</evidence>
<keyword evidence="5 6" id="KW-0804">Transcription</keyword>
<evidence type="ECO:0000256" key="5">
    <source>
        <dbReference type="ARBA" id="ARBA00023163"/>
    </source>
</evidence>
<dbReference type="PANTHER" id="PTHR11078:SF3">
    <property type="entry name" value="ANTITERMINATION NUSB DOMAIN-CONTAINING PROTEIN"/>
    <property type="match status" value="1"/>
</dbReference>
<dbReference type="RefSeq" id="WP_055257268.1">
    <property type="nucleotide sequence ID" value="NZ_BCMV01000062.1"/>
</dbReference>
<dbReference type="InterPro" id="IPR011605">
    <property type="entry name" value="NusB_fam"/>
</dbReference>
<dbReference type="NCBIfam" id="TIGR01951">
    <property type="entry name" value="nusB"/>
    <property type="match status" value="1"/>
</dbReference>
<dbReference type="InterPro" id="IPR035926">
    <property type="entry name" value="NusB-like_sf"/>
</dbReference>
<comment type="similarity">
    <text evidence="1 6">Belongs to the NusB family.</text>
</comment>
<dbReference type="EMBL" id="CYZR01000001">
    <property type="protein sequence ID" value="CUN51077.1"/>
    <property type="molecule type" value="Genomic_DNA"/>
</dbReference>
<evidence type="ECO:0000256" key="3">
    <source>
        <dbReference type="ARBA" id="ARBA00022884"/>
    </source>
</evidence>
<organism evidence="8 9">
    <name type="scientific">Sarcina ventriculi</name>
    <name type="common">Clostridium ventriculi</name>
    <dbReference type="NCBI Taxonomy" id="1267"/>
    <lineage>
        <taxon>Bacteria</taxon>
        <taxon>Bacillati</taxon>
        <taxon>Bacillota</taxon>
        <taxon>Clostridia</taxon>
        <taxon>Eubacteriales</taxon>
        <taxon>Clostridiaceae</taxon>
        <taxon>Sarcina</taxon>
    </lineage>
</organism>
<gene>
    <name evidence="6 8" type="primary">nusB</name>
    <name evidence="8" type="ORF">ERS852473_00379</name>
</gene>
<proteinExistence type="inferred from homology"/>
<keyword evidence="9" id="KW-1185">Reference proteome</keyword>
<reference evidence="8 9" key="1">
    <citation type="submission" date="2015-09" db="EMBL/GenBank/DDBJ databases">
        <authorList>
            <consortium name="Pathogen Informatics"/>
        </authorList>
    </citation>
    <scope>NUCLEOTIDE SEQUENCE [LARGE SCALE GENOMIC DNA]</scope>
    <source>
        <strain evidence="8 9">2789STDY5834858</strain>
    </source>
</reference>
<dbReference type="Pfam" id="PF01029">
    <property type="entry name" value="NusB"/>
    <property type="match status" value="1"/>
</dbReference>
<protein>
    <recommendedName>
        <fullName evidence="6">Transcription antitermination protein NusB</fullName>
    </recommendedName>
    <alternativeName>
        <fullName evidence="6">Antitermination factor NusB</fullName>
    </alternativeName>
</protein>
<evidence type="ECO:0000256" key="2">
    <source>
        <dbReference type="ARBA" id="ARBA00022814"/>
    </source>
</evidence>
<dbReference type="Gene3D" id="1.10.940.10">
    <property type="entry name" value="NusB-like"/>
    <property type="match status" value="1"/>
</dbReference>
<dbReference type="Proteomes" id="UP000095488">
    <property type="component" value="Unassembled WGS sequence"/>
</dbReference>
<keyword evidence="4 6" id="KW-0805">Transcription regulation</keyword>
<feature type="domain" description="NusB/RsmB/TIM44" evidence="7">
    <location>
        <begin position="5"/>
        <end position="132"/>
    </location>
</feature>
<comment type="caution">
    <text evidence="8">The sequence shown here is derived from an EMBL/GenBank/DDBJ whole genome shotgun (WGS) entry which is preliminary data.</text>
</comment>
<evidence type="ECO:0000256" key="4">
    <source>
        <dbReference type="ARBA" id="ARBA00023015"/>
    </source>
</evidence>
<evidence type="ECO:0000256" key="1">
    <source>
        <dbReference type="ARBA" id="ARBA00005952"/>
    </source>
</evidence>
<keyword evidence="3 6" id="KW-0694">RNA-binding</keyword>
<comment type="function">
    <text evidence="6">Involved in transcription antitermination. Required for transcription of ribosomal RNA (rRNA) genes. Binds specifically to the boxA antiterminator sequence of the ribosomal RNA (rrn) operons.</text>
</comment>
<accession>A0ABM9UMD2</accession>
<keyword evidence="2 6" id="KW-0889">Transcription antitermination</keyword>
<dbReference type="InterPro" id="IPR006027">
    <property type="entry name" value="NusB_RsmB_TIM44"/>
</dbReference>
<dbReference type="HAMAP" id="MF_00073">
    <property type="entry name" value="NusB"/>
    <property type="match status" value="1"/>
</dbReference>
<name>A0ABM9UMD2_SARVE</name>
<evidence type="ECO:0000313" key="9">
    <source>
        <dbReference type="Proteomes" id="UP000095488"/>
    </source>
</evidence>